<keyword evidence="3" id="KW-1185">Reference proteome</keyword>
<name>A0AAV9S2F0_9TELE</name>
<gene>
    <name evidence="2" type="ORF">CRENBAI_004387</name>
</gene>
<feature type="region of interest" description="Disordered" evidence="1">
    <location>
        <begin position="83"/>
        <end position="105"/>
    </location>
</feature>
<dbReference type="EMBL" id="JAHHUM010000991">
    <property type="protein sequence ID" value="KAK5615219.1"/>
    <property type="molecule type" value="Genomic_DNA"/>
</dbReference>
<evidence type="ECO:0008006" key="4">
    <source>
        <dbReference type="Google" id="ProtNLM"/>
    </source>
</evidence>
<dbReference type="AlphaFoldDB" id="A0AAV9S2F0"/>
<sequence length="188" mass="20505">MLDPETSPCLGFSRWFWVPYKHPAAQPHIVLLHTHLWVVSLITLLSTQTPVFVRSTLPAPGCSSPAGFILTWVRRPWRVKPASSRKQLTPPLRTNSSLRKRATISDESAASSSSLISAAFGRRYGRDHQINKLLSGAAQRFSLGASQHDLLPSENSLQTASDASGSDGAPVLLQHTLESISSVLIVMD</sequence>
<evidence type="ECO:0000313" key="2">
    <source>
        <dbReference type="EMBL" id="KAK5615219.1"/>
    </source>
</evidence>
<feature type="compositionally biased region" description="Polar residues" evidence="1">
    <location>
        <begin position="84"/>
        <end position="97"/>
    </location>
</feature>
<dbReference type="Proteomes" id="UP001311232">
    <property type="component" value="Unassembled WGS sequence"/>
</dbReference>
<comment type="caution">
    <text evidence="2">The sequence shown here is derived from an EMBL/GenBank/DDBJ whole genome shotgun (WGS) entry which is preliminary data.</text>
</comment>
<organism evidence="2 3">
    <name type="scientific">Crenichthys baileyi</name>
    <name type="common">White River springfish</name>
    <dbReference type="NCBI Taxonomy" id="28760"/>
    <lineage>
        <taxon>Eukaryota</taxon>
        <taxon>Metazoa</taxon>
        <taxon>Chordata</taxon>
        <taxon>Craniata</taxon>
        <taxon>Vertebrata</taxon>
        <taxon>Euteleostomi</taxon>
        <taxon>Actinopterygii</taxon>
        <taxon>Neopterygii</taxon>
        <taxon>Teleostei</taxon>
        <taxon>Neoteleostei</taxon>
        <taxon>Acanthomorphata</taxon>
        <taxon>Ovalentaria</taxon>
        <taxon>Atherinomorphae</taxon>
        <taxon>Cyprinodontiformes</taxon>
        <taxon>Goodeidae</taxon>
        <taxon>Crenichthys</taxon>
    </lineage>
</organism>
<reference evidence="2 3" key="1">
    <citation type="submission" date="2021-06" db="EMBL/GenBank/DDBJ databases">
        <authorList>
            <person name="Palmer J.M."/>
        </authorList>
    </citation>
    <scope>NUCLEOTIDE SEQUENCE [LARGE SCALE GENOMIC DNA]</scope>
    <source>
        <strain evidence="2 3">MEX-2019</strain>
        <tissue evidence="2">Muscle</tissue>
    </source>
</reference>
<evidence type="ECO:0000256" key="1">
    <source>
        <dbReference type="SAM" id="MobiDB-lite"/>
    </source>
</evidence>
<accession>A0AAV9S2F0</accession>
<evidence type="ECO:0000313" key="3">
    <source>
        <dbReference type="Proteomes" id="UP001311232"/>
    </source>
</evidence>
<protein>
    <recommendedName>
        <fullName evidence="4">Pecanex-like protein</fullName>
    </recommendedName>
</protein>
<proteinExistence type="predicted"/>